<keyword evidence="4" id="KW-1185">Reference proteome</keyword>
<dbReference type="SUPFAM" id="SSF111369">
    <property type="entry name" value="HlyD-like secretion proteins"/>
    <property type="match status" value="1"/>
</dbReference>
<dbReference type="Gene3D" id="2.40.50.100">
    <property type="match status" value="2"/>
</dbReference>
<evidence type="ECO:0000313" key="3">
    <source>
        <dbReference type="EMBL" id="MDD1794184.1"/>
    </source>
</evidence>
<evidence type="ECO:0000259" key="2">
    <source>
        <dbReference type="Pfam" id="PF25917"/>
    </source>
</evidence>
<dbReference type="EMBL" id="JAJUBC010000014">
    <property type="protein sequence ID" value="MDD1794184.1"/>
    <property type="molecule type" value="Genomic_DNA"/>
</dbReference>
<organism evidence="3 4">
    <name type="scientific">Enterovibrio gelatinilyticus</name>
    <dbReference type="NCBI Taxonomy" id="2899819"/>
    <lineage>
        <taxon>Bacteria</taxon>
        <taxon>Pseudomonadati</taxon>
        <taxon>Pseudomonadota</taxon>
        <taxon>Gammaproteobacteria</taxon>
        <taxon>Vibrionales</taxon>
        <taxon>Vibrionaceae</taxon>
        <taxon>Enterovibrio</taxon>
    </lineage>
</organism>
<dbReference type="PANTHER" id="PTHR30469">
    <property type="entry name" value="MULTIDRUG RESISTANCE PROTEIN MDTA"/>
    <property type="match status" value="1"/>
</dbReference>
<comment type="similarity">
    <text evidence="1">Belongs to the membrane fusion protein (MFP) (TC 8.A.1) family.</text>
</comment>
<evidence type="ECO:0000256" key="1">
    <source>
        <dbReference type="ARBA" id="ARBA00009477"/>
    </source>
</evidence>
<evidence type="ECO:0000313" key="4">
    <source>
        <dbReference type="Proteomes" id="UP001149400"/>
    </source>
</evidence>
<dbReference type="PANTHER" id="PTHR30469:SF29">
    <property type="entry name" value="BLR2860 PROTEIN"/>
    <property type="match status" value="1"/>
</dbReference>
<name>A0ABT5R1P4_9GAMM</name>
<dbReference type="RefSeq" id="WP_274165014.1">
    <property type="nucleotide sequence ID" value="NZ_JAJUBC010000014.1"/>
</dbReference>
<gene>
    <name evidence="3" type="ORF">LRP50_13665</name>
</gene>
<dbReference type="InterPro" id="IPR006143">
    <property type="entry name" value="RND_pump_MFP"/>
</dbReference>
<protein>
    <submittedName>
        <fullName evidence="3">Efflux RND transporter periplasmic adaptor subunit</fullName>
    </submittedName>
</protein>
<accession>A0ABT5R1P4</accession>
<feature type="domain" description="Multidrug resistance protein MdtA-like barrel-sandwich hybrid" evidence="2">
    <location>
        <begin position="78"/>
        <end position="205"/>
    </location>
</feature>
<dbReference type="InterPro" id="IPR058625">
    <property type="entry name" value="MdtA-like_BSH"/>
</dbReference>
<proteinExistence type="inferred from homology"/>
<dbReference type="NCBIfam" id="TIGR01730">
    <property type="entry name" value="RND_mfp"/>
    <property type="match status" value="1"/>
</dbReference>
<dbReference type="Proteomes" id="UP001149400">
    <property type="component" value="Unassembled WGS sequence"/>
</dbReference>
<dbReference type="Gene3D" id="2.40.30.170">
    <property type="match status" value="1"/>
</dbReference>
<sequence>MANAGVKASYLSQRPWIISLVLLIALVFWVGSGSSSASPSPEQSEQPKAPLTKVAVDTYYSEPVTRSISLYGRTAPDRDATISAEADGRVTKVNVRKGAAVKKGDLLVFIDKGDREAQLNRSKSLLLVRQKEFNAAKSLKKKGLQGEVAFSLAEANLVEAKANVENIELALSHTQVRAPFDGIVDDVMVEVGDYLGVGDPMATLIDLDPLIVTADVSEKHISHIDASLPASVLLVNGEKKEGRLRYQSSLASPTTNTFAIELEISNPQQALPAGISAEVDLALDLQRAVKLSPSVLALDEQGNLGVKTLQGNKVAFVAARIVKAEKDGVWLSGLGEQVDVITKGQGFVRDGDVVDAVRQTQPQ</sequence>
<dbReference type="Pfam" id="PF25917">
    <property type="entry name" value="BSH_RND"/>
    <property type="match status" value="1"/>
</dbReference>
<reference evidence="3" key="1">
    <citation type="submission" date="2021-12" db="EMBL/GenBank/DDBJ databases">
        <title>Enterovibrio ZSDZ35 sp. nov. and Enterovibrio ZSDZ42 sp. nov., isolated from coastal seawater in Qingdao.</title>
        <authorList>
            <person name="Zhang P."/>
        </authorList>
    </citation>
    <scope>NUCLEOTIDE SEQUENCE</scope>
    <source>
        <strain evidence="3">ZSDZ42</strain>
    </source>
</reference>
<comment type="caution">
    <text evidence="3">The sequence shown here is derived from an EMBL/GenBank/DDBJ whole genome shotgun (WGS) entry which is preliminary data.</text>
</comment>